<dbReference type="Proteomes" id="UP000237351">
    <property type="component" value="Chromosome"/>
</dbReference>
<organism evidence="4 5">
    <name type="scientific">Candidatus Nucleicultrix amoebiphila FS5</name>
    <dbReference type="NCBI Taxonomy" id="1414854"/>
    <lineage>
        <taxon>Bacteria</taxon>
        <taxon>Pseudomonadati</taxon>
        <taxon>Pseudomonadota</taxon>
        <taxon>Alphaproteobacteria</taxon>
        <taxon>Holosporales</taxon>
        <taxon>Candidatus Nucleicultricaceae</taxon>
        <taxon>Candidatus Nucleicultrix</taxon>
    </lineage>
</organism>
<dbReference type="SUPFAM" id="SSF48452">
    <property type="entry name" value="TPR-like"/>
    <property type="match status" value="1"/>
</dbReference>
<evidence type="ECO:0000256" key="3">
    <source>
        <dbReference type="SAM" id="MobiDB-lite"/>
    </source>
</evidence>
<dbReference type="STRING" id="1414854.GQ61_03625"/>
<feature type="compositionally biased region" description="Polar residues" evidence="3">
    <location>
        <begin position="334"/>
        <end position="347"/>
    </location>
</feature>
<gene>
    <name evidence="4" type="ORF">GQ61_03625</name>
</gene>
<feature type="region of interest" description="Disordered" evidence="3">
    <location>
        <begin position="301"/>
        <end position="353"/>
    </location>
</feature>
<dbReference type="InterPro" id="IPR011990">
    <property type="entry name" value="TPR-like_helical_dom_sf"/>
</dbReference>
<accession>A0A1W6N403</accession>
<reference evidence="4 5" key="1">
    <citation type="submission" date="2014-06" db="EMBL/GenBank/DDBJ databases">
        <title>The genome of the endonuclear symbiont Nucleicultrix amoebiphila.</title>
        <authorList>
            <person name="Schulz F."/>
            <person name="Horn M."/>
        </authorList>
    </citation>
    <scope>NUCLEOTIDE SEQUENCE [LARGE SCALE GENOMIC DNA]</scope>
    <source>
        <strain evidence="4 5">FS5</strain>
    </source>
</reference>
<evidence type="ECO:0000256" key="2">
    <source>
        <dbReference type="ARBA" id="ARBA00022803"/>
    </source>
</evidence>
<dbReference type="Pfam" id="PF13432">
    <property type="entry name" value="TPR_16"/>
    <property type="match status" value="1"/>
</dbReference>
<dbReference type="PROSITE" id="PS51257">
    <property type="entry name" value="PROKAR_LIPOPROTEIN"/>
    <property type="match status" value="1"/>
</dbReference>
<dbReference type="Gene3D" id="1.25.40.10">
    <property type="entry name" value="Tetratricopeptide repeat domain"/>
    <property type="match status" value="1"/>
</dbReference>
<dbReference type="AlphaFoldDB" id="A0A1W6N403"/>
<dbReference type="PANTHER" id="PTHR44943">
    <property type="entry name" value="CELLULOSE SYNTHASE OPERON PROTEIN C"/>
    <property type="match status" value="1"/>
</dbReference>
<proteinExistence type="predicted"/>
<evidence type="ECO:0000313" key="5">
    <source>
        <dbReference type="Proteomes" id="UP000237351"/>
    </source>
</evidence>
<dbReference type="EMBL" id="CP008743">
    <property type="protein sequence ID" value="ARN84552.1"/>
    <property type="molecule type" value="Genomic_DNA"/>
</dbReference>
<sequence length="363" mass="40231">MIKSFSLTGIKRLKFMKLNFKSLVLVGATSILFGCAGTDQNDDSTFMKDESKSLNLAEKMRTGGQQSTAIGLYRKILDETPNNVPATLGLAKSLNALKRYREAQECLKKSLVENPNQISLEEELGKTYISSHQPKEGMAVFESILKKDPQNQIALNGLGICHDLNYNHATAQDYYLKALALYPNAKITKSNLGLSYALSGNYTKGLSILEKISKSTNAGVRDRQNLALAYGLSGQIDKAGQLYSIDLSEDAVRNNLAYIHILQHPQSQTLPIQEAKPILLEPLTSSEEKLSVTKEDPLKIVKETKNVQPPKTQENIQPSLQTTPKKKIEAPQIQAESPQKQRTLTHSDLTEDDELETALMLMQ</sequence>
<name>A0A1W6N403_9PROT</name>
<dbReference type="InterPro" id="IPR051685">
    <property type="entry name" value="Ycf3/AcsC/BcsC/TPR_MFPF"/>
</dbReference>
<dbReference type="SMART" id="SM00028">
    <property type="entry name" value="TPR"/>
    <property type="match status" value="3"/>
</dbReference>
<protein>
    <submittedName>
        <fullName evidence="4">Uncharacterized protein</fullName>
    </submittedName>
</protein>
<dbReference type="Pfam" id="PF14559">
    <property type="entry name" value="TPR_19"/>
    <property type="match status" value="1"/>
</dbReference>
<dbReference type="KEGG" id="naf:GQ61_03625"/>
<dbReference type="InterPro" id="IPR019734">
    <property type="entry name" value="TPR_rpt"/>
</dbReference>
<keyword evidence="5" id="KW-1185">Reference proteome</keyword>
<keyword evidence="2" id="KW-0802">TPR repeat</keyword>
<feature type="compositionally biased region" description="Polar residues" evidence="3">
    <location>
        <begin position="306"/>
        <end position="323"/>
    </location>
</feature>
<evidence type="ECO:0000256" key="1">
    <source>
        <dbReference type="ARBA" id="ARBA00022737"/>
    </source>
</evidence>
<dbReference type="PANTHER" id="PTHR44943:SF8">
    <property type="entry name" value="TPR REPEAT-CONTAINING PROTEIN MJ0263"/>
    <property type="match status" value="1"/>
</dbReference>
<evidence type="ECO:0000313" key="4">
    <source>
        <dbReference type="EMBL" id="ARN84552.1"/>
    </source>
</evidence>
<keyword evidence="1" id="KW-0677">Repeat</keyword>